<feature type="compositionally biased region" description="Basic and acidic residues" evidence="1">
    <location>
        <begin position="23"/>
        <end position="33"/>
    </location>
</feature>
<dbReference type="AlphaFoldDB" id="A0A5E4UGS3"/>
<proteinExistence type="predicted"/>
<evidence type="ECO:0000313" key="2">
    <source>
        <dbReference type="EMBL" id="VVD97439.1"/>
    </source>
</evidence>
<evidence type="ECO:0000256" key="1">
    <source>
        <dbReference type="SAM" id="MobiDB-lite"/>
    </source>
</evidence>
<sequence>MAKPLPSIPSIPSIPPLLPPDSRLARETGDVGRADAPLSRTSTALPAATDSDAPARLPSHLTLARGQSFYAYVGRGTVIHIERGEVALTAAPRWLAASVWRGAVLLNTGQVHVAQTSGWLTLSADAGASVTLREHVAAVPGPAQRRALPSRLRQIIRSLFGA</sequence>
<gene>
    <name evidence="2" type="ORF">PFI31113_01902</name>
</gene>
<reference evidence="2 3" key="1">
    <citation type="submission" date="2019-08" db="EMBL/GenBank/DDBJ databases">
        <authorList>
            <person name="Peeters C."/>
        </authorList>
    </citation>
    <scope>NUCLEOTIDE SEQUENCE [LARGE SCALE GENOMIC DNA]</scope>
    <source>
        <strain evidence="2 3">LMG 31113</strain>
    </source>
</reference>
<dbReference type="Proteomes" id="UP000382577">
    <property type="component" value="Unassembled WGS sequence"/>
</dbReference>
<dbReference type="EMBL" id="CABPRW010000004">
    <property type="protein sequence ID" value="VVD97439.1"/>
    <property type="molecule type" value="Genomic_DNA"/>
</dbReference>
<name>A0A5E4UGS3_9BURK</name>
<organism evidence="2 3">
    <name type="scientific">Pandoraea fibrosis</name>
    <dbReference type="NCBI Taxonomy" id="1891094"/>
    <lineage>
        <taxon>Bacteria</taxon>
        <taxon>Pseudomonadati</taxon>
        <taxon>Pseudomonadota</taxon>
        <taxon>Betaproteobacteria</taxon>
        <taxon>Burkholderiales</taxon>
        <taxon>Burkholderiaceae</taxon>
        <taxon>Pandoraea</taxon>
    </lineage>
</organism>
<dbReference type="OrthoDB" id="8968977at2"/>
<feature type="compositionally biased region" description="Pro residues" evidence="1">
    <location>
        <begin position="1"/>
        <end position="19"/>
    </location>
</feature>
<feature type="region of interest" description="Disordered" evidence="1">
    <location>
        <begin position="1"/>
        <end position="53"/>
    </location>
</feature>
<accession>A0A5E4UGS3</accession>
<evidence type="ECO:0000313" key="3">
    <source>
        <dbReference type="Proteomes" id="UP000382577"/>
    </source>
</evidence>
<evidence type="ECO:0008006" key="4">
    <source>
        <dbReference type="Google" id="ProtNLM"/>
    </source>
</evidence>
<protein>
    <recommendedName>
        <fullName evidence="4">DUF2917 domain-containing protein</fullName>
    </recommendedName>
</protein>
<dbReference type="RefSeq" id="WP_150599440.1">
    <property type="nucleotide sequence ID" value="NZ_CABPRW010000004.1"/>
</dbReference>